<sequence length="257" mass="28740">MTGRNEAMDLTLHRRIRSDIADRILSGEWSPGFRIPFEHELMAEYGCSRMTVNKALAPLAERGMIIRRRRFGSFVARPRIHSFVLDIPDIQAEILNRGEPYDFELLSRKVRAAHKRDAEELALAASGEVIELRCLHRSSGRPFALEERLISLASVPQARDADFTGVPPGTWLLECVPWTEAEHRIRAVNVSRATALTLGIDPAAACLSLERRTWRRAERITFVRLTFPGEAYDLGARFAQSDPTGALDQAADPAAAP</sequence>
<keyword evidence="1" id="KW-0805">Transcription regulation</keyword>
<evidence type="ECO:0000259" key="5">
    <source>
        <dbReference type="PROSITE" id="PS50949"/>
    </source>
</evidence>
<dbReference type="InterPro" id="IPR036388">
    <property type="entry name" value="WH-like_DNA-bd_sf"/>
</dbReference>
<reference evidence="6 7" key="1">
    <citation type="submission" date="2019-01" db="EMBL/GenBank/DDBJ databases">
        <title>Brevundimonas diminuta Genome sequencing and assembly.</title>
        <authorList>
            <person name="Chen H."/>
        </authorList>
    </citation>
    <scope>NUCLEOTIDE SEQUENCE [LARGE SCALE GENOMIC DNA]</scope>
    <source>
        <strain evidence="7">ATCC(B) 19146</strain>
    </source>
</reference>
<evidence type="ECO:0000256" key="3">
    <source>
        <dbReference type="ARBA" id="ARBA00023163"/>
    </source>
</evidence>
<evidence type="ECO:0000313" key="6">
    <source>
        <dbReference type="EMBL" id="QAT15111.1"/>
    </source>
</evidence>
<dbReference type="Proteomes" id="UP000287388">
    <property type="component" value="Chromosome"/>
</dbReference>
<dbReference type="GO" id="GO:0045892">
    <property type="term" value="P:negative regulation of DNA-templated transcription"/>
    <property type="evidence" value="ECO:0007669"/>
    <property type="project" value="UniProtKB-UniRule"/>
</dbReference>
<dbReference type="SUPFAM" id="SSF64288">
    <property type="entry name" value="Chorismate lyase-like"/>
    <property type="match status" value="1"/>
</dbReference>
<dbReference type="PROSITE" id="PS50949">
    <property type="entry name" value="HTH_GNTR"/>
    <property type="match status" value="1"/>
</dbReference>
<keyword evidence="3" id="KW-0804">Transcription</keyword>
<dbReference type="Pfam" id="PF00392">
    <property type="entry name" value="GntR"/>
    <property type="match status" value="1"/>
</dbReference>
<dbReference type="Gene3D" id="1.10.10.10">
    <property type="entry name" value="Winged helix-like DNA-binding domain superfamily/Winged helix DNA-binding domain"/>
    <property type="match status" value="1"/>
</dbReference>
<keyword evidence="2" id="KW-0238">DNA-binding</keyword>
<dbReference type="Pfam" id="PF07702">
    <property type="entry name" value="UTRA"/>
    <property type="match status" value="1"/>
</dbReference>
<dbReference type="InterPro" id="IPR028978">
    <property type="entry name" value="Chorismate_lyase_/UTRA_dom_sf"/>
</dbReference>
<dbReference type="SUPFAM" id="SSF46785">
    <property type="entry name" value="Winged helix' DNA-binding domain"/>
    <property type="match status" value="1"/>
</dbReference>
<dbReference type="InterPro" id="IPR010248">
    <property type="entry name" value="His_ut_repres"/>
</dbReference>
<dbReference type="InterPro" id="IPR000524">
    <property type="entry name" value="Tscrpt_reg_HTH_GntR"/>
</dbReference>
<organism evidence="6 7">
    <name type="scientific">Brevundimonas diminuta</name>
    <name type="common">Pseudomonas diminuta</name>
    <dbReference type="NCBI Taxonomy" id="293"/>
    <lineage>
        <taxon>Bacteria</taxon>
        <taxon>Pseudomonadati</taxon>
        <taxon>Pseudomonadota</taxon>
        <taxon>Alphaproteobacteria</taxon>
        <taxon>Caulobacterales</taxon>
        <taxon>Caulobacteraceae</taxon>
        <taxon>Brevundimonas</taxon>
    </lineage>
</organism>
<dbReference type="SMART" id="SM00345">
    <property type="entry name" value="HTH_GNTR"/>
    <property type="match status" value="1"/>
</dbReference>
<feature type="domain" description="HTH gntR-type" evidence="5">
    <location>
        <begin position="10"/>
        <end position="78"/>
    </location>
</feature>
<accession>A0A3D4DBU4</accession>
<dbReference type="PANTHER" id="PTHR44846:SF16">
    <property type="entry name" value="TRANSCRIPTIONAL REGULATOR PHNF-RELATED"/>
    <property type="match status" value="1"/>
</dbReference>
<dbReference type="GO" id="GO:0003677">
    <property type="term" value="F:DNA binding"/>
    <property type="evidence" value="ECO:0007669"/>
    <property type="project" value="UniProtKB-UniRule"/>
</dbReference>
<dbReference type="InterPro" id="IPR011663">
    <property type="entry name" value="UTRA"/>
</dbReference>
<evidence type="ECO:0000256" key="4">
    <source>
        <dbReference type="NCBIfam" id="TIGR02018"/>
    </source>
</evidence>
<dbReference type="SMART" id="SM00866">
    <property type="entry name" value="UTRA"/>
    <property type="match status" value="1"/>
</dbReference>
<proteinExistence type="predicted"/>
<dbReference type="KEGG" id="bdm:EQG53_12515"/>
<dbReference type="NCBIfam" id="TIGR02018">
    <property type="entry name" value="his_ut_repres"/>
    <property type="match status" value="1"/>
</dbReference>
<dbReference type="FunFam" id="1.10.10.10:FF:000079">
    <property type="entry name" value="GntR family transcriptional regulator"/>
    <property type="match status" value="1"/>
</dbReference>
<dbReference type="GO" id="GO:0006547">
    <property type="term" value="P:L-histidine metabolic process"/>
    <property type="evidence" value="ECO:0007669"/>
    <property type="project" value="UniProtKB-UniRule"/>
</dbReference>
<dbReference type="InterPro" id="IPR036390">
    <property type="entry name" value="WH_DNA-bd_sf"/>
</dbReference>
<dbReference type="InterPro" id="IPR050679">
    <property type="entry name" value="Bact_HTH_transcr_reg"/>
</dbReference>
<gene>
    <name evidence="6" type="primary">hutC</name>
    <name evidence="6" type="ORF">EQG53_12515</name>
</gene>
<name>A0A3D4DBU4_BREDI</name>
<dbReference type="AlphaFoldDB" id="A0A3D4DBU4"/>
<evidence type="ECO:0000256" key="1">
    <source>
        <dbReference type="ARBA" id="ARBA00023015"/>
    </source>
</evidence>
<dbReference type="CDD" id="cd07377">
    <property type="entry name" value="WHTH_GntR"/>
    <property type="match status" value="1"/>
</dbReference>
<dbReference type="EMBL" id="CP035093">
    <property type="protein sequence ID" value="QAT15111.1"/>
    <property type="molecule type" value="Genomic_DNA"/>
</dbReference>
<protein>
    <recommendedName>
        <fullName evidence="4">Histidine utilization repressor</fullName>
    </recommendedName>
</protein>
<dbReference type="Gene3D" id="3.40.1410.10">
    <property type="entry name" value="Chorismate lyase-like"/>
    <property type="match status" value="1"/>
</dbReference>
<evidence type="ECO:0000313" key="7">
    <source>
        <dbReference type="Proteomes" id="UP000287388"/>
    </source>
</evidence>
<dbReference type="PRINTS" id="PR00035">
    <property type="entry name" value="HTHGNTR"/>
</dbReference>
<dbReference type="GO" id="GO:0003700">
    <property type="term" value="F:DNA-binding transcription factor activity"/>
    <property type="evidence" value="ECO:0007669"/>
    <property type="project" value="UniProtKB-UniRule"/>
</dbReference>
<dbReference type="PANTHER" id="PTHR44846">
    <property type="entry name" value="MANNOSYL-D-GLYCERATE TRANSPORT/METABOLISM SYSTEM REPRESSOR MNGR-RELATED"/>
    <property type="match status" value="1"/>
</dbReference>
<evidence type="ECO:0000256" key="2">
    <source>
        <dbReference type="ARBA" id="ARBA00023125"/>
    </source>
</evidence>